<proteinExistence type="predicted"/>
<protein>
    <recommendedName>
        <fullName evidence="4">Secreted protein</fullName>
    </recommendedName>
</protein>
<reference evidence="2 3" key="1">
    <citation type="journal article" date="2010" name="ChemBioChem">
        <title>Cloning and characterization of the biosynthetic gene cluster of 16-membered macrolide antibiotic FD-891: involvement of a dual functional cytochrome P450 monooxygenase catalyzing epoxidation and hydroxylation.</title>
        <authorList>
            <person name="Kudo F."/>
            <person name="Motegi A."/>
            <person name="Mizoue K."/>
            <person name="Eguchi T."/>
        </authorList>
    </citation>
    <scope>NUCLEOTIDE SEQUENCE [LARGE SCALE GENOMIC DNA]</scope>
    <source>
        <strain evidence="2 3">A-8890</strain>
    </source>
</reference>
<reference evidence="2 3" key="2">
    <citation type="journal article" date="2023" name="ChemBioChem">
        <title>Acyltransferase Domain Exchange between Two Independent Type I Polyketide Synthases in the Same Producer Strain of Macrolide Antibiotics.</title>
        <authorList>
            <person name="Kudo F."/>
            <person name="Kishikawa K."/>
            <person name="Tsuboi K."/>
            <person name="Kido T."/>
            <person name="Usui T."/>
            <person name="Hashimoto J."/>
            <person name="Shin-Ya K."/>
            <person name="Miyanaga A."/>
            <person name="Eguchi T."/>
        </authorList>
    </citation>
    <scope>NUCLEOTIDE SEQUENCE [LARGE SCALE GENOMIC DNA]</scope>
    <source>
        <strain evidence="2 3">A-8890</strain>
    </source>
</reference>
<evidence type="ECO:0000313" key="2">
    <source>
        <dbReference type="EMBL" id="BBC31325.1"/>
    </source>
</evidence>
<keyword evidence="1" id="KW-0732">Signal</keyword>
<keyword evidence="3" id="KW-1185">Reference proteome</keyword>
<dbReference type="Proteomes" id="UP001321542">
    <property type="component" value="Chromosome"/>
</dbReference>
<evidence type="ECO:0008006" key="4">
    <source>
        <dbReference type="Google" id="ProtNLM"/>
    </source>
</evidence>
<feature type="signal peptide" evidence="1">
    <location>
        <begin position="1"/>
        <end position="32"/>
    </location>
</feature>
<organism evidence="2 3">
    <name type="scientific">Streptomyces graminofaciens</name>
    <dbReference type="NCBI Taxonomy" id="68212"/>
    <lineage>
        <taxon>Bacteria</taxon>
        <taxon>Bacillati</taxon>
        <taxon>Actinomycetota</taxon>
        <taxon>Actinomycetes</taxon>
        <taxon>Kitasatosporales</taxon>
        <taxon>Streptomycetaceae</taxon>
        <taxon>Streptomyces</taxon>
    </lineage>
</organism>
<feature type="chain" id="PRO_5046102116" description="Secreted protein" evidence="1">
    <location>
        <begin position="33"/>
        <end position="151"/>
    </location>
</feature>
<name>A0ABM7F6K7_9ACTN</name>
<sequence length="151" mass="16330">MATMRNRFATVLAATAVTVGVSFGTGAGTAAAAPRLTYSESWYQDGQSLIVFLYKDGDYAGFVNWNADPDSFGTPGDALRAHDETDDGWGIEGVVFNANVHREASTRGHASPYTTKWQTGDLDEDQRLTFNACLVKGSEEVCTGYTHRVHA</sequence>
<gene>
    <name evidence="2" type="ORF">SGFS_026190</name>
</gene>
<evidence type="ECO:0000256" key="1">
    <source>
        <dbReference type="SAM" id="SignalP"/>
    </source>
</evidence>
<dbReference type="RefSeq" id="WP_286250014.1">
    <property type="nucleotide sequence ID" value="NZ_AP018448.1"/>
</dbReference>
<dbReference type="EMBL" id="AP018448">
    <property type="protein sequence ID" value="BBC31325.1"/>
    <property type="molecule type" value="Genomic_DNA"/>
</dbReference>
<evidence type="ECO:0000313" key="3">
    <source>
        <dbReference type="Proteomes" id="UP001321542"/>
    </source>
</evidence>
<accession>A0ABM7F6K7</accession>